<reference evidence="1 2" key="1">
    <citation type="submission" date="2018-11" db="EMBL/GenBank/DDBJ databases">
        <authorList>
            <person name="Lopez-Roques C."/>
            <person name="Donnadieu C."/>
            <person name="Bouchez O."/>
            <person name="Klopp C."/>
            <person name="Cabau C."/>
            <person name="Zahm M."/>
        </authorList>
    </citation>
    <scope>NUCLEOTIDE SEQUENCE [LARGE SCALE GENOMIC DNA]</scope>
    <source>
        <strain evidence="1">RS831</strain>
        <tissue evidence="1">Whole body</tissue>
    </source>
</reference>
<proteinExistence type="predicted"/>
<dbReference type="EMBL" id="CM012442">
    <property type="protein sequence ID" value="RVE72311.1"/>
    <property type="molecule type" value="Genomic_DNA"/>
</dbReference>
<keyword evidence="2" id="KW-1185">Reference proteome</keyword>
<protein>
    <submittedName>
        <fullName evidence="1">Uncharacterized protein</fullName>
    </submittedName>
</protein>
<reference evidence="1 2" key="2">
    <citation type="submission" date="2019-01" db="EMBL/GenBank/DDBJ databases">
        <title>A chromosome length genome reference of the Java medaka (oryzias javanicus).</title>
        <authorList>
            <person name="Herpin A."/>
            <person name="Takehana Y."/>
            <person name="Naruse K."/>
            <person name="Ansai S."/>
            <person name="Kawaguchi M."/>
        </authorList>
    </citation>
    <scope>NUCLEOTIDE SEQUENCE [LARGE SCALE GENOMIC DNA]</scope>
    <source>
        <strain evidence="1">RS831</strain>
        <tissue evidence="1">Whole body</tissue>
    </source>
</reference>
<accession>A0A3S2N2H4</accession>
<name>A0A3S2N2H4_ORYJA</name>
<dbReference type="AlphaFoldDB" id="A0A3S2N2H4"/>
<dbReference type="Proteomes" id="UP000283210">
    <property type="component" value="Chromosome 6"/>
</dbReference>
<evidence type="ECO:0000313" key="2">
    <source>
        <dbReference type="Proteomes" id="UP000283210"/>
    </source>
</evidence>
<sequence>MRDGRADGGLHDQLTLLGGKPAGILPKATKTNVNKASAAQLSVSRRGDVTVWLRCSCCCCVQDSSSFSFPITLPDRERIAAMVTARRSIEYGGGSFPHRG</sequence>
<gene>
    <name evidence="1" type="ORF">OJAV_G00060630</name>
</gene>
<evidence type="ECO:0000313" key="1">
    <source>
        <dbReference type="EMBL" id="RVE72311.1"/>
    </source>
</evidence>
<organism evidence="1 2">
    <name type="scientific">Oryzias javanicus</name>
    <name type="common">Javanese ricefish</name>
    <name type="synonym">Aplocheilus javanicus</name>
    <dbReference type="NCBI Taxonomy" id="123683"/>
    <lineage>
        <taxon>Eukaryota</taxon>
        <taxon>Metazoa</taxon>
        <taxon>Chordata</taxon>
        <taxon>Craniata</taxon>
        <taxon>Vertebrata</taxon>
        <taxon>Euteleostomi</taxon>
        <taxon>Actinopterygii</taxon>
        <taxon>Neopterygii</taxon>
        <taxon>Teleostei</taxon>
        <taxon>Neoteleostei</taxon>
        <taxon>Acanthomorphata</taxon>
        <taxon>Ovalentaria</taxon>
        <taxon>Atherinomorphae</taxon>
        <taxon>Beloniformes</taxon>
        <taxon>Adrianichthyidae</taxon>
        <taxon>Oryziinae</taxon>
        <taxon>Oryzias</taxon>
    </lineage>
</organism>